<evidence type="ECO:0000313" key="3">
    <source>
        <dbReference type="Proteomes" id="UP000216446"/>
    </source>
</evidence>
<keyword evidence="1" id="KW-0812">Transmembrane</keyword>
<dbReference type="InParanoid" id="A0A259U3Q7"/>
<dbReference type="AlphaFoldDB" id="A0A259U3Q7"/>
<accession>A0A259U3Q7</accession>
<keyword evidence="1" id="KW-1133">Transmembrane helix</keyword>
<comment type="caution">
    <text evidence="2">The sequence shown here is derived from an EMBL/GenBank/DDBJ whole genome shotgun (WGS) entry which is preliminary data.</text>
</comment>
<feature type="transmembrane region" description="Helical" evidence="1">
    <location>
        <begin position="101"/>
        <end position="121"/>
    </location>
</feature>
<protein>
    <recommendedName>
        <fullName evidence="4">Phosphatidic acid phosphatase type 2/haloperoxidase domain-containing protein</fullName>
    </recommendedName>
</protein>
<dbReference type="EMBL" id="MQWB01000001">
    <property type="protein sequence ID" value="OZC04656.1"/>
    <property type="molecule type" value="Genomic_DNA"/>
</dbReference>
<dbReference type="Proteomes" id="UP000216446">
    <property type="component" value="Unassembled WGS sequence"/>
</dbReference>
<reference evidence="2 3" key="1">
    <citation type="submission" date="2016-11" db="EMBL/GenBank/DDBJ databases">
        <title>Study of marine rhodopsin-containing bacteria.</title>
        <authorList>
            <person name="Yoshizawa S."/>
            <person name="Kumagai Y."/>
            <person name="Kogure K."/>
        </authorList>
    </citation>
    <scope>NUCLEOTIDE SEQUENCE [LARGE SCALE GENOMIC DNA]</scope>
    <source>
        <strain evidence="2 3">SG-29</strain>
    </source>
</reference>
<proteinExistence type="predicted"/>
<keyword evidence="1" id="KW-0472">Membrane</keyword>
<gene>
    <name evidence="2" type="ORF">BSZ36_08200</name>
</gene>
<evidence type="ECO:0000256" key="1">
    <source>
        <dbReference type="SAM" id="Phobius"/>
    </source>
</evidence>
<evidence type="ECO:0000313" key="2">
    <source>
        <dbReference type="EMBL" id="OZC04656.1"/>
    </source>
</evidence>
<feature type="transmembrane region" description="Helical" evidence="1">
    <location>
        <begin position="20"/>
        <end position="39"/>
    </location>
</feature>
<organism evidence="2 3">
    <name type="scientific">Rubricoccus marinus</name>
    <dbReference type="NCBI Taxonomy" id="716817"/>
    <lineage>
        <taxon>Bacteria</taxon>
        <taxon>Pseudomonadati</taxon>
        <taxon>Rhodothermota</taxon>
        <taxon>Rhodothermia</taxon>
        <taxon>Rhodothermales</taxon>
        <taxon>Rubricoccaceae</taxon>
        <taxon>Rubricoccus</taxon>
    </lineage>
</organism>
<name>A0A259U3Q7_9BACT</name>
<feature type="transmembrane region" description="Helical" evidence="1">
    <location>
        <begin position="75"/>
        <end position="95"/>
    </location>
</feature>
<feature type="transmembrane region" description="Helical" evidence="1">
    <location>
        <begin position="45"/>
        <end position="68"/>
    </location>
</feature>
<feature type="transmembrane region" description="Helical" evidence="1">
    <location>
        <begin position="133"/>
        <end position="156"/>
    </location>
</feature>
<sequence>MVREGRAESVEIRDRTRRRFPLLVAVGSYLVGIVALGASTGTATAVLVAFALIYPVNTLILIAITHWWKISIHMAGLAAFVSGLLFVSLVAWRDLPADWEAALTLATTAPLMLLLPVLMWARVKIRAHTVGQVVAGAAFGLFVPLAELYLLTYTILDLA</sequence>
<keyword evidence="3" id="KW-1185">Reference proteome</keyword>
<evidence type="ECO:0008006" key="4">
    <source>
        <dbReference type="Google" id="ProtNLM"/>
    </source>
</evidence>